<dbReference type="PANTHER" id="PTHR47957">
    <property type="entry name" value="ATP-DEPENDENT HELICASE HRQ1"/>
    <property type="match status" value="1"/>
</dbReference>
<dbReference type="InterPro" id="IPR055227">
    <property type="entry name" value="HRQ1_WHD"/>
</dbReference>
<dbReference type="GO" id="GO:0005524">
    <property type="term" value="F:ATP binding"/>
    <property type="evidence" value="ECO:0007669"/>
    <property type="project" value="UniProtKB-KW"/>
</dbReference>
<evidence type="ECO:0000313" key="6">
    <source>
        <dbReference type="EMBL" id="ORY83620.1"/>
    </source>
</evidence>
<dbReference type="Pfam" id="PF00270">
    <property type="entry name" value="DEAD"/>
    <property type="match status" value="1"/>
</dbReference>
<keyword evidence="1" id="KW-0547">Nucleotide-binding</keyword>
<dbReference type="Proteomes" id="UP000193685">
    <property type="component" value="Unassembled WGS sequence"/>
</dbReference>
<feature type="compositionally biased region" description="Basic residues" evidence="3">
    <location>
        <begin position="46"/>
        <end position="59"/>
    </location>
</feature>
<evidence type="ECO:0000259" key="5">
    <source>
        <dbReference type="PROSITE" id="PS51194"/>
    </source>
</evidence>
<dbReference type="InterPro" id="IPR011545">
    <property type="entry name" value="DEAD/DEAH_box_helicase_dom"/>
</dbReference>
<dbReference type="GeneID" id="63785669"/>
<accession>A0A1Y2FI50</accession>
<dbReference type="GO" id="GO:0036297">
    <property type="term" value="P:interstrand cross-link repair"/>
    <property type="evidence" value="ECO:0007669"/>
    <property type="project" value="TreeGrafter"/>
</dbReference>
<feature type="domain" description="Helicase C-terminal" evidence="5">
    <location>
        <begin position="588"/>
        <end position="745"/>
    </location>
</feature>
<dbReference type="Pfam" id="PF08839">
    <property type="entry name" value="CDT1"/>
    <property type="match status" value="1"/>
</dbReference>
<evidence type="ECO:0000256" key="2">
    <source>
        <dbReference type="ARBA" id="ARBA00022840"/>
    </source>
</evidence>
<dbReference type="FunFam" id="3.40.50.300:FF:001137">
    <property type="entry name" value="DEAD/DEAH box helicase"/>
    <property type="match status" value="1"/>
</dbReference>
<dbReference type="InterPro" id="IPR036390">
    <property type="entry name" value="WH_DNA-bd_sf"/>
</dbReference>
<dbReference type="PROSITE" id="PS51194">
    <property type="entry name" value="HELICASE_CTER"/>
    <property type="match status" value="1"/>
</dbReference>
<dbReference type="SMART" id="SM01075">
    <property type="entry name" value="CDT1"/>
    <property type="match status" value="1"/>
</dbReference>
<organism evidence="6 7">
    <name type="scientific">Protomyces lactucae-debilis</name>
    <dbReference type="NCBI Taxonomy" id="2754530"/>
    <lineage>
        <taxon>Eukaryota</taxon>
        <taxon>Fungi</taxon>
        <taxon>Dikarya</taxon>
        <taxon>Ascomycota</taxon>
        <taxon>Taphrinomycotina</taxon>
        <taxon>Taphrinomycetes</taxon>
        <taxon>Taphrinales</taxon>
        <taxon>Protomycetaceae</taxon>
        <taxon>Protomyces</taxon>
    </lineage>
</organism>
<protein>
    <submittedName>
        <fullName evidence="6">p-loop containing nucleoside triphosphate hydrolase protein</fullName>
    </submittedName>
</protein>
<dbReference type="OrthoDB" id="18781at2759"/>
<dbReference type="PROSITE" id="PS51192">
    <property type="entry name" value="HELICASE_ATP_BIND_1"/>
    <property type="match status" value="1"/>
</dbReference>
<proteinExistence type="predicted"/>
<dbReference type="SMART" id="SM00487">
    <property type="entry name" value="DEXDc"/>
    <property type="match status" value="1"/>
</dbReference>
<dbReference type="InterPro" id="IPR001650">
    <property type="entry name" value="Helicase_C-like"/>
</dbReference>
<keyword evidence="2" id="KW-0067">ATP-binding</keyword>
<dbReference type="RefSeq" id="XP_040725915.1">
    <property type="nucleotide sequence ID" value="XM_040869070.1"/>
</dbReference>
<dbReference type="GO" id="GO:0016787">
    <property type="term" value="F:hydrolase activity"/>
    <property type="evidence" value="ECO:0007669"/>
    <property type="project" value="UniProtKB-KW"/>
</dbReference>
<feature type="compositionally biased region" description="Low complexity" evidence="3">
    <location>
        <begin position="23"/>
        <end position="36"/>
    </location>
</feature>
<dbReference type="GO" id="GO:0043138">
    <property type="term" value="F:3'-5' DNA helicase activity"/>
    <property type="evidence" value="ECO:0007669"/>
    <property type="project" value="TreeGrafter"/>
</dbReference>
<dbReference type="InterPro" id="IPR014939">
    <property type="entry name" value="CDT1_Gemini-bd-like"/>
</dbReference>
<dbReference type="Gene3D" id="3.40.50.300">
    <property type="entry name" value="P-loop containing nucleotide triphosphate hydrolases"/>
    <property type="match status" value="2"/>
</dbReference>
<dbReference type="GO" id="GO:0003676">
    <property type="term" value="F:nucleic acid binding"/>
    <property type="evidence" value="ECO:0007669"/>
    <property type="project" value="InterPro"/>
</dbReference>
<dbReference type="InterPro" id="IPR014001">
    <property type="entry name" value="Helicase_ATP-bd"/>
</dbReference>
<sequence length="1135" mass="127309">MSKRAHAEESPPQTQADAAPNLRTLAERLAAAETVVSEQTDNSRGRGLKRARGRGRGRGRTASSAHDVPGLSRATSNASAASAETDLPEMEIPDTFKTLGKLHQALNTVYTFCCARKHLATTFDTIKSSVENLTRKPLTHEDVARVKCLLPNSISFEYIDEDSLAVHVLESGEKWSTKAHDDLFKDKSVQHGLNVVLLFEYTDGELKRKINREKEGGFGRRLRPELKLPTFTPAAMTKLIDKRNAKFKKAVNQFLHKCAQDEIDPVMQLESMYEAHLPIMPEPPKPAEIVTRQVQLDDGESRPLISDLLDDLMLDTEYQGQVVPDGHRTLPENQPQYGTLNRSLSQQLVNALYSTKNIQQFYSHQAEAINNLWDGRHVIVSTSTSSGKSLIYQAPVLHALQKKRETRAMYIFPTKALAQDQKRSLVELITYMDDLQGVVVETFDGDTPMTERQRIRENASIIFTNPDMLHLTILPQEDAWRTFLKNLKYVVVDELHVYNGLFGSHVAFIMRRLRRICATVGNRRLQFISCSATMANPEEHMKTIFGVKDVALTDQDGSPNGRKEFVCWNPPYVDALDPSSGRVSAVREASKILIFLMLRNVRTIAFCKVRKACEVFVKQVRQDLQAMDRQDLMDRVMSYRGGYTAQDRRKIEHEMFRGNLLGIIATNALELGVDIGSLDAVLMIGFPYSISALRQQSGRAGRRNKDSLAMYIADPFPMDQHYMSNPSEIFTMPNTELQVDLTNTLVLEGHLQCAAAEMPLNLKEDEAYFGKTLAEVAKERLVKDDNGFYHCHPRFLPKPSRMVGIRDTEDGHYAIIDITGGRNVVLEELEPSRANFTVYEGAIFMHQGNTYLVRELNPEKLYAKVILAANIEWTTRQRDFTDTDPIETEITRVIPQSPSKAFYGGIRITRIVYGFFKIDKHNNIIDAVDVDNPPIIIHTKGMWIDIPKTALELLSRKFINCAASIHAAEHALLSLLPNFVMSSEGEVRTECKVAEKEHLPKESNRKRPARLTLYDAKGGASGSGLSLKAFEFIHVLLKQAIDRVTRCKCSKGCPSCTTSSLCSGQVMDKVGAGVILRMLAGEDVDESTIPEGEEPDAERAGWTVSVAAEVRSADQRLVEPQPVAPDTEEVKIEEL</sequence>
<dbReference type="SUPFAM" id="SSF52540">
    <property type="entry name" value="P-loop containing nucleoside triphosphate hydrolases"/>
    <property type="match status" value="2"/>
</dbReference>
<dbReference type="SUPFAM" id="SSF46785">
    <property type="entry name" value="Winged helix' DNA-binding domain"/>
    <property type="match status" value="1"/>
</dbReference>
<dbReference type="Pfam" id="PF22982">
    <property type="entry name" value="WHD_HRQ1"/>
    <property type="match status" value="1"/>
</dbReference>
<evidence type="ECO:0000313" key="7">
    <source>
        <dbReference type="Proteomes" id="UP000193685"/>
    </source>
</evidence>
<feature type="domain" description="Helicase ATP-binding" evidence="4">
    <location>
        <begin position="369"/>
        <end position="552"/>
    </location>
</feature>
<dbReference type="EMBL" id="MCFI01000007">
    <property type="protein sequence ID" value="ORY83620.1"/>
    <property type="molecule type" value="Genomic_DNA"/>
</dbReference>
<dbReference type="Pfam" id="PF00271">
    <property type="entry name" value="Helicase_C"/>
    <property type="match status" value="1"/>
</dbReference>
<dbReference type="InterPro" id="IPR018973">
    <property type="entry name" value="MZB"/>
</dbReference>
<keyword evidence="7" id="KW-1185">Reference proteome</keyword>
<feature type="region of interest" description="Disordered" evidence="3">
    <location>
        <begin position="1"/>
        <end position="87"/>
    </location>
</feature>
<feature type="region of interest" description="Disordered" evidence="3">
    <location>
        <begin position="1116"/>
        <end position="1135"/>
    </location>
</feature>
<dbReference type="PANTHER" id="PTHR47957:SF3">
    <property type="entry name" value="ATP-DEPENDENT HELICASE HRQ1"/>
    <property type="match status" value="1"/>
</dbReference>
<name>A0A1Y2FI50_PROLT</name>
<comment type="caution">
    <text evidence="6">The sequence shown here is derived from an EMBL/GenBank/DDBJ whole genome shotgun (WGS) entry which is preliminary data.</text>
</comment>
<dbReference type="GO" id="GO:0006289">
    <property type="term" value="P:nucleotide-excision repair"/>
    <property type="evidence" value="ECO:0007669"/>
    <property type="project" value="TreeGrafter"/>
</dbReference>
<dbReference type="CDD" id="cd18797">
    <property type="entry name" value="SF2_C_Hrq"/>
    <property type="match status" value="1"/>
</dbReference>
<dbReference type="STRING" id="56484.A0A1Y2FI50"/>
<keyword evidence="6" id="KW-0378">Hydrolase</keyword>
<evidence type="ECO:0000259" key="4">
    <source>
        <dbReference type="PROSITE" id="PS51192"/>
    </source>
</evidence>
<dbReference type="GO" id="GO:0005634">
    <property type="term" value="C:nucleus"/>
    <property type="evidence" value="ECO:0007669"/>
    <property type="project" value="TreeGrafter"/>
</dbReference>
<gene>
    <name evidence="6" type="ORF">BCR37DRAFT_378583</name>
</gene>
<reference evidence="6 7" key="1">
    <citation type="submission" date="2016-07" db="EMBL/GenBank/DDBJ databases">
        <title>Pervasive Adenine N6-methylation of Active Genes in Fungi.</title>
        <authorList>
            <consortium name="DOE Joint Genome Institute"/>
            <person name="Mondo S.J."/>
            <person name="Dannebaum R.O."/>
            <person name="Kuo R.C."/>
            <person name="Labutti K."/>
            <person name="Haridas S."/>
            <person name="Kuo A."/>
            <person name="Salamov A."/>
            <person name="Ahrendt S.R."/>
            <person name="Lipzen A."/>
            <person name="Sullivan W."/>
            <person name="Andreopoulos W.B."/>
            <person name="Clum A."/>
            <person name="Lindquist E."/>
            <person name="Daum C."/>
            <person name="Ramamoorthy G.K."/>
            <person name="Gryganskyi A."/>
            <person name="Culley D."/>
            <person name="Magnuson J.K."/>
            <person name="James T.Y."/>
            <person name="O'Malley M.A."/>
            <person name="Stajich J.E."/>
            <person name="Spatafora J.W."/>
            <person name="Visel A."/>
            <person name="Grigoriev I.V."/>
        </authorList>
    </citation>
    <scope>NUCLEOTIDE SEQUENCE [LARGE SCALE GENOMIC DNA]</scope>
    <source>
        <strain evidence="6 7">12-1054</strain>
    </source>
</reference>
<evidence type="ECO:0000256" key="3">
    <source>
        <dbReference type="SAM" id="MobiDB-lite"/>
    </source>
</evidence>
<feature type="compositionally biased region" description="Low complexity" evidence="3">
    <location>
        <begin position="72"/>
        <end position="83"/>
    </location>
</feature>
<dbReference type="SMART" id="SM00490">
    <property type="entry name" value="HELICc"/>
    <property type="match status" value="1"/>
</dbReference>
<evidence type="ECO:0000256" key="1">
    <source>
        <dbReference type="ARBA" id="ARBA00022741"/>
    </source>
</evidence>
<dbReference type="InterPro" id="IPR027417">
    <property type="entry name" value="P-loop_NTPase"/>
</dbReference>
<dbReference type="OMA" id="GAVHLHQ"/>
<dbReference type="CDD" id="cd17923">
    <property type="entry name" value="DEXHc_Hrq1-like"/>
    <property type="match status" value="1"/>
</dbReference>
<dbReference type="AlphaFoldDB" id="A0A1Y2FI50"/>
<dbReference type="Pfam" id="PF09369">
    <property type="entry name" value="MZB"/>
    <property type="match status" value="1"/>
</dbReference>